<gene>
    <name evidence="1" type="ORF">ENN51_08035</name>
</gene>
<evidence type="ECO:0000313" key="1">
    <source>
        <dbReference type="EMBL" id="HDR00213.1"/>
    </source>
</evidence>
<comment type="caution">
    <text evidence="1">The sequence shown here is derived from an EMBL/GenBank/DDBJ whole genome shotgun (WGS) entry which is preliminary data.</text>
</comment>
<name>A0A7V0T6S2_UNCW3</name>
<protein>
    <submittedName>
        <fullName evidence="1">Uncharacterized protein</fullName>
    </submittedName>
</protein>
<reference evidence="1" key="1">
    <citation type="journal article" date="2020" name="mSystems">
        <title>Genome- and Community-Level Interaction Insights into Carbon Utilization and Element Cycling Functions of Hydrothermarchaeota in Hydrothermal Sediment.</title>
        <authorList>
            <person name="Zhou Z."/>
            <person name="Liu Y."/>
            <person name="Xu W."/>
            <person name="Pan J."/>
            <person name="Luo Z.H."/>
            <person name="Li M."/>
        </authorList>
    </citation>
    <scope>NUCLEOTIDE SEQUENCE [LARGE SCALE GENOMIC DNA]</scope>
    <source>
        <strain evidence="1">SpSt-1182</strain>
    </source>
</reference>
<sequence length="303" mass="32892">MAVRCAGPVSGFPGQPNNDLTLWTGSWADYIKTYLFFLYLYEQHGGRVGTSLIHDVVRSTEVSVAGVQAGLDSAGVGVSFEEVFADWVLANRINDTGFAGGRYGYHGENVPRFNNAAVHLSYPVERTRNLQRWAGEYVLFGGGTGLELEFDGNDAGDFRAFVVGLDSFSNRFFLDTIELDGNQRGFASVPGFDTVWHSVWLVPANVHPGGTMSYRYLAAASGVAEEPGTPDDDARMPGPTVLRGKLHLPPGIGAGHPEPVLLDAAGRKLMTLKPGENDLSRLTPGVYFFRDAHGRTGQIRLVR</sequence>
<organism evidence="1">
    <name type="scientific">candidate division WOR-3 bacterium</name>
    <dbReference type="NCBI Taxonomy" id="2052148"/>
    <lineage>
        <taxon>Bacteria</taxon>
        <taxon>Bacteria division WOR-3</taxon>
    </lineage>
</organism>
<accession>A0A7V0T6S2</accession>
<proteinExistence type="predicted"/>
<dbReference type="AlphaFoldDB" id="A0A7V0T6S2"/>
<dbReference type="Proteomes" id="UP000885672">
    <property type="component" value="Unassembled WGS sequence"/>
</dbReference>
<dbReference type="EMBL" id="DSBX01000308">
    <property type="protein sequence ID" value="HDR00213.1"/>
    <property type="molecule type" value="Genomic_DNA"/>
</dbReference>